<dbReference type="Proteomes" id="UP000437862">
    <property type="component" value="Chromosome"/>
</dbReference>
<dbReference type="SUPFAM" id="SSF103473">
    <property type="entry name" value="MFS general substrate transporter"/>
    <property type="match status" value="1"/>
</dbReference>
<keyword evidence="2 8" id="KW-0813">Transport</keyword>
<dbReference type="InterPro" id="IPR036259">
    <property type="entry name" value="MFS_trans_sf"/>
</dbReference>
<feature type="transmembrane region" description="Helical" evidence="8">
    <location>
        <begin position="117"/>
        <end position="139"/>
    </location>
</feature>
<reference evidence="11 12" key="1">
    <citation type="journal article" date="2015" name="Stand. Genomic Sci.">
        <title>Genomic Encyclopedia of Bacterial and Archaeal Type Strains, Phase III: the genomes of soil and plant-associated and newly described type strains.</title>
        <authorList>
            <person name="Whitman W.B."/>
            <person name="Woyke T."/>
            <person name="Klenk H.P."/>
            <person name="Zhou Y."/>
            <person name="Lilburn T.G."/>
            <person name="Beck B.J."/>
            <person name="De Vos P."/>
            <person name="Vandamme P."/>
            <person name="Eisen J.A."/>
            <person name="Garrity G."/>
            <person name="Hugenholtz P."/>
            <person name="Kyrpides N.C."/>
        </authorList>
    </citation>
    <scope>NUCLEOTIDE SEQUENCE [LARGE SCALE GENOMIC DNA]</scope>
    <source>
        <strain evidence="11 12">CGMCC 1.10685</strain>
    </source>
</reference>
<reference evidence="10 13" key="3">
    <citation type="submission" date="2019-12" db="EMBL/GenBank/DDBJ databases">
        <title>Draft Genome Sequences of Six Type Strains of the Genus Massilia.</title>
        <authorList>
            <person name="Miess H."/>
            <person name="Frediansyah A."/>
            <person name="Goeker M."/>
            <person name="Gross H."/>
        </authorList>
    </citation>
    <scope>NUCLEOTIDE SEQUENCE [LARGE SCALE GENOMIC DNA]</scope>
    <source>
        <strain evidence="10 13">DSM 26639</strain>
    </source>
</reference>
<evidence type="ECO:0000256" key="7">
    <source>
        <dbReference type="ARBA" id="ARBA00023136"/>
    </source>
</evidence>
<dbReference type="NCBIfam" id="NF003477">
    <property type="entry name" value="PRK05122.1"/>
    <property type="match status" value="1"/>
</dbReference>
<dbReference type="InterPro" id="IPR050171">
    <property type="entry name" value="MFS_Transporters"/>
</dbReference>
<feature type="transmembrane region" description="Helical" evidence="8">
    <location>
        <begin position="274"/>
        <end position="295"/>
    </location>
</feature>
<dbReference type="PANTHER" id="PTHR23517:SF1">
    <property type="match status" value="1"/>
</dbReference>
<comment type="similarity">
    <text evidence="8">Belongs to the major facilitator superfamily. YfcJ family.</text>
</comment>
<feature type="transmembrane region" description="Helical" evidence="8">
    <location>
        <begin position="146"/>
        <end position="168"/>
    </location>
</feature>
<name>A0A562Q3R8_9BURK</name>
<evidence type="ECO:0000313" key="11">
    <source>
        <dbReference type="EMBL" id="TWI51364.1"/>
    </source>
</evidence>
<feature type="transmembrane region" description="Helical" evidence="8">
    <location>
        <begin position="174"/>
        <end position="195"/>
    </location>
</feature>
<feature type="transmembrane region" description="Helical" evidence="8">
    <location>
        <begin position="301"/>
        <end position="320"/>
    </location>
</feature>
<evidence type="ECO:0000256" key="4">
    <source>
        <dbReference type="ARBA" id="ARBA00022519"/>
    </source>
</evidence>
<dbReference type="PROSITE" id="PS50850">
    <property type="entry name" value="MFS"/>
    <property type="match status" value="1"/>
</dbReference>
<feature type="transmembrane region" description="Helical" evidence="8">
    <location>
        <begin position="12"/>
        <end position="39"/>
    </location>
</feature>
<feature type="transmembrane region" description="Helical" evidence="8">
    <location>
        <begin position="332"/>
        <end position="351"/>
    </location>
</feature>
<feature type="transmembrane region" description="Helical" evidence="8">
    <location>
        <begin position="363"/>
        <end position="389"/>
    </location>
</feature>
<evidence type="ECO:0000256" key="2">
    <source>
        <dbReference type="ARBA" id="ARBA00022448"/>
    </source>
</evidence>
<dbReference type="NCBIfam" id="NF009048">
    <property type="entry name" value="PRK12382.1"/>
    <property type="match status" value="1"/>
</dbReference>
<keyword evidence="5 8" id="KW-0812">Transmembrane</keyword>
<evidence type="ECO:0000256" key="3">
    <source>
        <dbReference type="ARBA" id="ARBA00022475"/>
    </source>
</evidence>
<keyword evidence="6 8" id="KW-1133">Transmembrane helix</keyword>
<keyword evidence="3 8" id="KW-1003">Cell membrane</keyword>
<dbReference type="OrthoDB" id="322544at2"/>
<keyword evidence="13" id="KW-1185">Reference proteome</keyword>
<evidence type="ECO:0000313" key="10">
    <source>
        <dbReference type="EMBL" id="QGZ41411.1"/>
    </source>
</evidence>
<dbReference type="GO" id="GO:0022857">
    <property type="term" value="F:transmembrane transporter activity"/>
    <property type="evidence" value="ECO:0007669"/>
    <property type="project" value="UniProtKB-UniRule"/>
</dbReference>
<feature type="transmembrane region" description="Helical" evidence="8">
    <location>
        <begin position="216"/>
        <end position="239"/>
    </location>
</feature>
<evidence type="ECO:0000256" key="1">
    <source>
        <dbReference type="ARBA" id="ARBA00004651"/>
    </source>
</evidence>
<dbReference type="InterPro" id="IPR011701">
    <property type="entry name" value="MFS"/>
</dbReference>
<proteinExistence type="inferred from homology"/>
<reference evidence="11" key="2">
    <citation type="submission" date="2019-07" db="EMBL/GenBank/DDBJ databases">
        <authorList>
            <person name="Whitman W."/>
            <person name="Huntemann M."/>
            <person name="Clum A."/>
            <person name="Pillay M."/>
            <person name="Palaniappan K."/>
            <person name="Varghese N."/>
            <person name="Mikhailova N."/>
            <person name="Stamatis D."/>
            <person name="Reddy T."/>
            <person name="Daum C."/>
            <person name="Shapiro N."/>
            <person name="Ivanova N."/>
            <person name="Kyrpides N."/>
            <person name="Woyke T."/>
        </authorList>
    </citation>
    <scope>NUCLEOTIDE SEQUENCE</scope>
    <source>
        <strain evidence="11">CGMCC 1.10685</strain>
    </source>
</reference>
<feature type="transmembrane region" description="Helical" evidence="8">
    <location>
        <begin position="245"/>
        <end position="267"/>
    </location>
</feature>
<evidence type="ECO:0000256" key="6">
    <source>
        <dbReference type="ARBA" id="ARBA00022989"/>
    </source>
</evidence>
<feature type="transmembrane region" description="Helical" evidence="8">
    <location>
        <begin position="45"/>
        <end position="64"/>
    </location>
</feature>
<dbReference type="GO" id="GO:0005886">
    <property type="term" value="C:plasma membrane"/>
    <property type="evidence" value="ECO:0007669"/>
    <property type="project" value="UniProtKB-SubCell"/>
</dbReference>
<keyword evidence="7 8" id="KW-0472">Membrane</keyword>
<feature type="transmembrane region" description="Helical" evidence="8">
    <location>
        <begin position="85"/>
        <end position="111"/>
    </location>
</feature>
<feature type="domain" description="Major facilitator superfamily (MFS) profile" evidence="9">
    <location>
        <begin position="174"/>
        <end position="399"/>
    </location>
</feature>
<dbReference type="Gene3D" id="1.20.1250.20">
    <property type="entry name" value="MFS general substrate transporter like domains"/>
    <property type="match status" value="1"/>
</dbReference>
<evidence type="ECO:0000256" key="8">
    <source>
        <dbReference type="HAMAP-Rule" id="MF_02091"/>
    </source>
</evidence>
<sequence length="399" mass="39820">MTSSTTSDRAHMHLVLLAAVLFLSYLCVGMALPVVPVFVTGRLGFGNAWAGLGAGIAFFATIVSRGHAGAVTDLRGGRPAVARGLAYYVAGALTSMCAALPLSSPAVALAILLCGRLLAGLGESLVTVGVVGWGIGLAGPQRSGQVLALIGAAIYGALAVGGPVGLALLDRHGFAAAMGAGALLPCLALLALRAVPHVAPQAGAVRPSFFSVVGRIWGHGAVVCLQGIGFAAIGAFFALHCMDRHWSHAGLGLTAFGGGFVLMRVLGGQLPDRFGGLPVAMASLATEALGQWLIWSAATPGAALAGAFLTGLGCSLVFPAMGREVVRLVAPYLRGTALGAFAAFQDIAYAFTGPLAGLVADRAGYGGVFAIGAAAAMAGLALACALWRVQAGRAAAAAR</sequence>
<evidence type="ECO:0000313" key="13">
    <source>
        <dbReference type="Proteomes" id="UP000437862"/>
    </source>
</evidence>
<keyword evidence="4 8" id="KW-0997">Cell inner membrane</keyword>
<evidence type="ECO:0000313" key="12">
    <source>
        <dbReference type="Proteomes" id="UP000315112"/>
    </source>
</evidence>
<dbReference type="RefSeq" id="WP_145872801.1">
    <property type="nucleotide sequence ID" value="NZ_CP046904.1"/>
</dbReference>
<dbReference type="EMBL" id="VLKW01000001">
    <property type="protein sequence ID" value="TWI51364.1"/>
    <property type="molecule type" value="Genomic_DNA"/>
</dbReference>
<dbReference type="InterPro" id="IPR037541">
    <property type="entry name" value="MFS_YfcJ"/>
</dbReference>
<comment type="subcellular location">
    <subcellularLocation>
        <location evidence="8">Cell inner membrane</location>
        <topology evidence="8">Multi-pass membrane protein</topology>
    </subcellularLocation>
    <subcellularLocation>
        <location evidence="1">Cell membrane</location>
        <topology evidence="1">Multi-pass membrane protein</topology>
    </subcellularLocation>
</comment>
<protein>
    <recommendedName>
        <fullName evidence="8">Uncharacterized MFS-type transporter GO485_21670</fullName>
    </recommendedName>
</protein>
<dbReference type="EMBL" id="CP046904">
    <property type="protein sequence ID" value="QGZ41411.1"/>
    <property type="molecule type" value="Genomic_DNA"/>
</dbReference>
<dbReference type="Pfam" id="PF07690">
    <property type="entry name" value="MFS_1"/>
    <property type="match status" value="1"/>
</dbReference>
<accession>A0A562Q3R8</accession>
<dbReference type="HAMAP" id="MF_02091">
    <property type="entry name" value="MFS_YfcJ"/>
    <property type="match status" value="1"/>
</dbReference>
<organism evidence="11 12">
    <name type="scientific">Pseudoduganella flava</name>
    <dbReference type="NCBI Taxonomy" id="871742"/>
    <lineage>
        <taxon>Bacteria</taxon>
        <taxon>Pseudomonadati</taxon>
        <taxon>Pseudomonadota</taxon>
        <taxon>Betaproteobacteria</taxon>
        <taxon>Burkholderiales</taxon>
        <taxon>Oxalobacteraceae</taxon>
        <taxon>Telluria group</taxon>
        <taxon>Pseudoduganella</taxon>
    </lineage>
</organism>
<dbReference type="InterPro" id="IPR020846">
    <property type="entry name" value="MFS_dom"/>
</dbReference>
<dbReference type="PANTHER" id="PTHR23517">
    <property type="entry name" value="RESISTANCE PROTEIN MDTM, PUTATIVE-RELATED-RELATED"/>
    <property type="match status" value="1"/>
</dbReference>
<dbReference type="Proteomes" id="UP000315112">
    <property type="component" value="Unassembled WGS sequence"/>
</dbReference>
<evidence type="ECO:0000256" key="5">
    <source>
        <dbReference type="ARBA" id="ARBA00022692"/>
    </source>
</evidence>
<gene>
    <name evidence="10" type="ORF">GO485_21670</name>
    <name evidence="11" type="ORF">IP92_00348</name>
</gene>
<dbReference type="AlphaFoldDB" id="A0A562Q3R8"/>
<evidence type="ECO:0000259" key="9">
    <source>
        <dbReference type="PROSITE" id="PS50850"/>
    </source>
</evidence>